<accession>A0AAW1IEG9</accession>
<name>A0AAW1IEG9_POPJA</name>
<dbReference type="EMBL" id="JASPKY010000615">
    <property type="protein sequence ID" value="KAK9687903.1"/>
    <property type="molecule type" value="Genomic_DNA"/>
</dbReference>
<feature type="region of interest" description="Disordered" evidence="1">
    <location>
        <begin position="1"/>
        <end position="23"/>
    </location>
</feature>
<dbReference type="Proteomes" id="UP001458880">
    <property type="component" value="Unassembled WGS sequence"/>
</dbReference>
<evidence type="ECO:0000313" key="3">
    <source>
        <dbReference type="Proteomes" id="UP001458880"/>
    </source>
</evidence>
<dbReference type="AlphaFoldDB" id="A0AAW1IEG9"/>
<evidence type="ECO:0000256" key="1">
    <source>
        <dbReference type="SAM" id="MobiDB-lite"/>
    </source>
</evidence>
<comment type="caution">
    <text evidence="2">The sequence shown here is derived from an EMBL/GenBank/DDBJ whole genome shotgun (WGS) entry which is preliminary data.</text>
</comment>
<reference evidence="2 3" key="1">
    <citation type="journal article" date="2024" name="BMC Genomics">
        <title>De novo assembly and annotation of Popillia japonica's genome with initial clues to its potential as an invasive pest.</title>
        <authorList>
            <person name="Cucini C."/>
            <person name="Boschi S."/>
            <person name="Funari R."/>
            <person name="Cardaioli E."/>
            <person name="Iannotti N."/>
            <person name="Marturano G."/>
            <person name="Paoli F."/>
            <person name="Bruttini M."/>
            <person name="Carapelli A."/>
            <person name="Frati F."/>
            <person name="Nardi F."/>
        </authorList>
    </citation>
    <scope>NUCLEOTIDE SEQUENCE [LARGE SCALE GENOMIC DNA]</scope>
    <source>
        <strain evidence="2">DMR45628</strain>
    </source>
</reference>
<evidence type="ECO:0000313" key="2">
    <source>
        <dbReference type="EMBL" id="KAK9687903.1"/>
    </source>
</evidence>
<sequence>MTTKQLGRLKGTSLKHKKTSSSEKNRIENLHTLIYAKKQLIGLTKFFVEEESGLNNWKDLKGGQCDEPNVTRTCAEFMKPWFTISAD</sequence>
<gene>
    <name evidence="2" type="ORF">QE152_g35922</name>
</gene>
<keyword evidence="3" id="KW-1185">Reference proteome</keyword>
<protein>
    <submittedName>
        <fullName evidence="2">Uncharacterized protein</fullName>
    </submittedName>
</protein>
<organism evidence="2 3">
    <name type="scientific">Popillia japonica</name>
    <name type="common">Japanese beetle</name>
    <dbReference type="NCBI Taxonomy" id="7064"/>
    <lineage>
        <taxon>Eukaryota</taxon>
        <taxon>Metazoa</taxon>
        <taxon>Ecdysozoa</taxon>
        <taxon>Arthropoda</taxon>
        <taxon>Hexapoda</taxon>
        <taxon>Insecta</taxon>
        <taxon>Pterygota</taxon>
        <taxon>Neoptera</taxon>
        <taxon>Endopterygota</taxon>
        <taxon>Coleoptera</taxon>
        <taxon>Polyphaga</taxon>
        <taxon>Scarabaeiformia</taxon>
        <taxon>Scarabaeidae</taxon>
        <taxon>Rutelinae</taxon>
        <taxon>Popillia</taxon>
    </lineage>
</organism>
<proteinExistence type="predicted"/>